<reference evidence="3" key="3">
    <citation type="submission" date="2015-06" db="UniProtKB">
        <authorList>
            <consortium name="EnsemblMetazoa"/>
        </authorList>
    </citation>
    <scope>IDENTIFICATION</scope>
</reference>
<gene>
    <name evidence="3" type="primary">20202045</name>
    <name evidence="2" type="ORF">HELRODRAFT_167699</name>
</gene>
<evidence type="ECO:0000313" key="4">
    <source>
        <dbReference type="Proteomes" id="UP000015101"/>
    </source>
</evidence>
<feature type="region of interest" description="Disordered" evidence="1">
    <location>
        <begin position="1"/>
        <end position="21"/>
    </location>
</feature>
<proteinExistence type="predicted"/>
<evidence type="ECO:0000313" key="2">
    <source>
        <dbReference type="EMBL" id="ESO09882.1"/>
    </source>
</evidence>
<dbReference type="EMBL" id="AMQM01002833">
    <property type="status" value="NOT_ANNOTATED_CDS"/>
    <property type="molecule type" value="Genomic_DNA"/>
</dbReference>
<dbReference type="InParanoid" id="T1EZP5"/>
<reference evidence="4" key="1">
    <citation type="submission" date="2012-12" db="EMBL/GenBank/DDBJ databases">
        <authorList>
            <person name="Hellsten U."/>
            <person name="Grimwood J."/>
            <person name="Chapman J.A."/>
            <person name="Shapiro H."/>
            <person name="Aerts A."/>
            <person name="Otillar R.P."/>
            <person name="Terry A.Y."/>
            <person name="Boore J.L."/>
            <person name="Simakov O."/>
            <person name="Marletaz F."/>
            <person name="Cho S.-J."/>
            <person name="Edsinger-Gonzales E."/>
            <person name="Havlak P."/>
            <person name="Kuo D.-H."/>
            <person name="Larsson T."/>
            <person name="Lv J."/>
            <person name="Arendt D."/>
            <person name="Savage R."/>
            <person name="Osoegawa K."/>
            <person name="de Jong P."/>
            <person name="Lindberg D.R."/>
            <person name="Seaver E.C."/>
            <person name="Weisblat D.A."/>
            <person name="Putnam N.H."/>
            <person name="Grigoriev I.V."/>
            <person name="Rokhsar D.S."/>
        </authorList>
    </citation>
    <scope>NUCLEOTIDE SEQUENCE</scope>
</reference>
<dbReference type="RefSeq" id="XP_009011696.1">
    <property type="nucleotide sequence ID" value="XM_009013448.1"/>
</dbReference>
<evidence type="ECO:0000256" key="1">
    <source>
        <dbReference type="SAM" id="MobiDB-lite"/>
    </source>
</evidence>
<organism evidence="3 4">
    <name type="scientific">Helobdella robusta</name>
    <name type="common">Californian leech</name>
    <dbReference type="NCBI Taxonomy" id="6412"/>
    <lineage>
        <taxon>Eukaryota</taxon>
        <taxon>Metazoa</taxon>
        <taxon>Spiralia</taxon>
        <taxon>Lophotrochozoa</taxon>
        <taxon>Annelida</taxon>
        <taxon>Clitellata</taxon>
        <taxon>Hirudinea</taxon>
        <taxon>Rhynchobdellida</taxon>
        <taxon>Glossiphoniidae</taxon>
        <taxon>Helobdella</taxon>
    </lineage>
</organism>
<dbReference type="KEGG" id="hro:HELRODRAFT_167699"/>
<dbReference type="EMBL" id="KB095905">
    <property type="protein sequence ID" value="ESO09882.1"/>
    <property type="molecule type" value="Genomic_DNA"/>
</dbReference>
<protein>
    <submittedName>
        <fullName evidence="2 3">Uncharacterized protein</fullName>
    </submittedName>
</protein>
<dbReference type="Proteomes" id="UP000015101">
    <property type="component" value="Unassembled WGS sequence"/>
</dbReference>
<sequence>MSEALQINQHVNNESSSDRYVNQTQNKEVNFNETENYANYASAAAAAAVQMQYMHQQQIMMGPGNYFPFVMTPAYQMIIQQQQQQQHRYLKNCYSHHQHDKINNDSQEGSPLNLQTPKERQIHNLHPVANHYNNQEATNYVSNALPAISNNQQFQHNNSFLNFNPNVMSSPHRFSNDLNNLVQNRSSFSSDNVKPDVPPPPKRPLTPYMRFSKCVSLFYMKIFCIFSTINPYKSAKIHLFYC</sequence>
<keyword evidence="4" id="KW-1185">Reference proteome</keyword>
<dbReference type="CTD" id="20202045"/>
<dbReference type="AlphaFoldDB" id="T1EZP5"/>
<accession>T1EZP5</accession>
<dbReference type="GeneID" id="20202045"/>
<dbReference type="EnsemblMetazoa" id="HelroT167699">
    <property type="protein sequence ID" value="HelroP167699"/>
    <property type="gene ID" value="HelroG167699"/>
</dbReference>
<name>T1EZP5_HELRO</name>
<dbReference type="HOGENOM" id="CLU_1148289_0_0_1"/>
<reference evidence="2 4" key="2">
    <citation type="journal article" date="2013" name="Nature">
        <title>Insights into bilaterian evolution from three spiralian genomes.</title>
        <authorList>
            <person name="Simakov O."/>
            <person name="Marletaz F."/>
            <person name="Cho S.J."/>
            <person name="Edsinger-Gonzales E."/>
            <person name="Havlak P."/>
            <person name="Hellsten U."/>
            <person name="Kuo D.H."/>
            <person name="Larsson T."/>
            <person name="Lv J."/>
            <person name="Arendt D."/>
            <person name="Savage R."/>
            <person name="Osoegawa K."/>
            <person name="de Jong P."/>
            <person name="Grimwood J."/>
            <person name="Chapman J.A."/>
            <person name="Shapiro H."/>
            <person name="Aerts A."/>
            <person name="Otillar R.P."/>
            <person name="Terry A.Y."/>
            <person name="Boore J.L."/>
            <person name="Grigoriev I.V."/>
            <person name="Lindberg D.R."/>
            <person name="Seaver E.C."/>
            <person name="Weisblat D.A."/>
            <person name="Putnam N.H."/>
            <person name="Rokhsar D.S."/>
        </authorList>
    </citation>
    <scope>NUCLEOTIDE SEQUENCE</scope>
</reference>
<evidence type="ECO:0000313" key="3">
    <source>
        <dbReference type="EnsemblMetazoa" id="HelroP167699"/>
    </source>
</evidence>